<dbReference type="InterPro" id="IPR011051">
    <property type="entry name" value="RmlC_Cupin_sf"/>
</dbReference>
<name>A0AA37WIT0_9ALTE</name>
<accession>A0AA37WIT0</accession>
<proteinExistence type="predicted"/>
<reference evidence="2" key="1">
    <citation type="journal article" date="2014" name="Int. J. Syst. Evol. Microbiol.">
        <title>Complete genome sequence of Corynebacterium casei LMG S-19264T (=DSM 44701T), isolated from a smear-ripened cheese.</title>
        <authorList>
            <consortium name="US DOE Joint Genome Institute (JGI-PGF)"/>
            <person name="Walter F."/>
            <person name="Albersmeier A."/>
            <person name="Kalinowski J."/>
            <person name="Ruckert C."/>
        </authorList>
    </citation>
    <scope>NUCLEOTIDE SEQUENCE</scope>
    <source>
        <strain evidence="2">NBRC 110023</strain>
    </source>
</reference>
<dbReference type="AlphaFoldDB" id="A0AA37WIT0"/>
<dbReference type="SUPFAM" id="SSF51182">
    <property type="entry name" value="RmlC-like cupins"/>
    <property type="match status" value="1"/>
</dbReference>
<reference evidence="2" key="2">
    <citation type="submission" date="2023-01" db="EMBL/GenBank/DDBJ databases">
        <title>Draft genome sequence of Agaribacter marinus strain NBRC 110023.</title>
        <authorList>
            <person name="Sun Q."/>
            <person name="Mori K."/>
        </authorList>
    </citation>
    <scope>NUCLEOTIDE SEQUENCE</scope>
    <source>
        <strain evidence="2">NBRC 110023</strain>
    </source>
</reference>
<evidence type="ECO:0000259" key="1">
    <source>
        <dbReference type="Pfam" id="PF07883"/>
    </source>
</evidence>
<evidence type="ECO:0000313" key="3">
    <source>
        <dbReference type="Proteomes" id="UP001156601"/>
    </source>
</evidence>
<dbReference type="EMBL" id="BSOT01000005">
    <property type="protein sequence ID" value="GLR69769.1"/>
    <property type="molecule type" value="Genomic_DNA"/>
</dbReference>
<dbReference type="InterPro" id="IPR013096">
    <property type="entry name" value="Cupin_2"/>
</dbReference>
<dbReference type="InterPro" id="IPR014710">
    <property type="entry name" value="RmlC-like_jellyroll"/>
</dbReference>
<protein>
    <recommendedName>
        <fullName evidence="1">Cupin type-2 domain-containing protein</fullName>
    </recommendedName>
</protein>
<sequence length="176" mass="19441">MNAKTPIIELKKSEGTYVVSAGNLYRIIAEGKDTDNRFSLMETVLKPGQGAPYHTHTREDEAFFILEGEVTFYLPDKSITANKEDFISCPPGATRGFRNNTNKVARMLLFYSSAGVEEMTVRDGQVVEPGVKASELNSGRDIQCPTLAEEYGIADSETKLPSLYEHISTKKGNLNV</sequence>
<dbReference type="RefSeq" id="WP_284216081.1">
    <property type="nucleotide sequence ID" value="NZ_BSOT01000005.1"/>
</dbReference>
<dbReference type="PANTHER" id="PTHR36440:SF1">
    <property type="entry name" value="PUTATIVE (AFU_ORTHOLOGUE AFUA_8G07350)-RELATED"/>
    <property type="match status" value="1"/>
</dbReference>
<organism evidence="2 3">
    <name type="scientific">Agaribacter marinus</name>
    <dbReference type="NCBI Taxonomy" id="1431249"/>
    <lineage>
        <taxon>Bacteria</taxon>
        <taxon>Pseudomonadati</taxon>
        <taxon>Pseudomonadota</taxon>
        <taxon>Gammaproteobacteria</taxon>
        <taxon>Alteromonadales</taxon>
        <taxon>Alteromonadaceae</taxon>
        <taxon>Agaribacter</taxon>
    </lineage>
</organism>
<feature type="domain" description="Cupin type-2" evidence="1">
    <location>
        <begin position="43"/>
        <end position="110"/>
    </location>
</feature>
<comment type="caution">
    <text evidence="2">The sequence shown here is derived from an EMBL/GenBank/DDBJ whole genome shotgun (WGS) entry which is preliminary data.</text>
</comment>
<dbReference type="PANTHER" id="PTHR36440">
    <property type="entry name" value="PUTATIVE (AFU_ORTHOLOGUE AFUA_8G07350)-RELATED"/>
    <property type="match status" value="1"/>
</dbReference>
<keyword evidence="3" id="KW-1185">Reference proteome</keyword>
<evidence type="ECO:0000313" key="2">
    <source>
        <dbReference type="EMBL" id="GLR69769.1"/>
    </source>
</evidence>
<dbReference type="Gene3D" id="2.60.120.10">
    <property type="entry name" value="Jelly Rolls"/>
    <property type="match status" value="1"/>
</dbReference>
<dbReference type="InterPro" id="IPR053146">
    <property type="entry name" value="QDO-like"/>
</dbReference>
<gene>
    <name evidence="2" type="ORF">GCM10007852_06770</name>
</gene>
<dbReference type="Pfam" id="PF07883">
    <property type="entry name" value="Cupin_2"/>
    <property type="match status" value="1"/>
</dbReference>
<dbReference type="Proteomes" id="UP001156601">
    <property type="component" value="Unassembled WGS sequence"/>
</dbReference>